<evidence type="ECO:0000313" key="1">
    <source>
        <dbReference type="EMBL" id="GAH24413.1"/>
    </source>
</evidence>
<dbReference type="AlphaFoldDB" id="X1FUF2"/>
<name>X1FUF2_9ZZZZ</name>
<protein>
    <submittedName>
        <fullName evidence="1">Uncharacterized protein</fullName>
    </submittedName>
</protein>
<dbReference type="EMBL" id="BARU01004868">
    <property type="protein sequence ID" value="GAH24413.1"/>
    <property type="molecule type" value="Genomic_DNA"/>
</dbReference>
<dbReference type="GO" id="GO:0050660">
    <property type="term" value="F:flavin adenine dinucleotide binding"/>
    <property type="evidence" value="ECO:0007669"/>
    <property type="project" value="InterPro"/>
</dbReference>
<reference evidence="1" key="1">
    <citation type="journal article" date="2014" name="Front. Microbiol.">
        <title>High frequency of phylogenetically diverse reductive dehalogenase-homologous genes in deep subseafloor sedimentary metagenomes.</title>
        <authorList>
            <person name="Kawai M."/>
            <person name="Futagami T."/>
            <person name="Toyoda A."/>
            <person name="Takaki Y."/>
            <person name="Nishi S."/>
            <person name="Hori S."/>
            <person name="Arai W."/>
            <person name="Tsubouchi T."/>
            <person name="Morono Y."/>
            <person name="Uchiyama I."/>
            <person name="Ito T."/>
            <person name="Fujiyama A."/>
            <person name="Inagaki F."/>
            <person name="Takami H."/>
        </authorList>
    </citation>
    <scope>NUCLEOTIDE SEQUENCE</scope>
    <source>
        <strain evidence="1">Expedition CK06-06</strain>
    </source>
</reference>
<dbReference type="SUPFAM" id="SSF56176">
    <property type="entry name" value="FAD-binding/transporter-associated domain-like"/>
    <property type="match status" value="1"/>
</dbReference>
<organism evidence="1">
    <name type="scientific">marine sediment metagenome</name>
    <dbReference type="NCBI Taxonomy" id="412755"/>
    <lineage>
        <taxon>unclassified sequences</taxon>
        <taxon>metagenomes</taxon>
        <taxon>ecological metagenomes</taxon>
    </lineage>
</organism>
<feature type="non-terminal residue" evidence="1">
    <location>
        <position position="41"/>
    </location>
</feature>
<dbReference type="InterPro" id="IPR016167">
    <property type="entry name" value="FAD-bd_PCMH_sub1"/>
</dbReference>
<dbReference type="InterPro" id="IPR036318">
    <property type="entry name" value="FAD-bd_PCMH-like_sf"/>
</dbReference>
<gene>
    <name evidence="1" type="ORF">S03H2_09524</name>
</gene>
<sequence>MNQFKYISPENKEEALKILKEVRVNACIVAGSTNVLPDIKI</sequence>
<comment type="caution">
    <text evidence="1">The sequence shown here is derived from an EMBL/GenBank/DDBJ whole genome shotgun (WGS) entry which is preliminary data.</text>
</comment>
<dbReference type="Gene3D" id="3.30.43.10">
    <property type="entry name" value="Uridine Diphospho-n-acetylenolpyruvylglucosamine Reductase, domain 2"/>
    <property type="match status" value="1"/>
</dbReference>
<proteinExistence type="predicted"/>
<accession>X1FUF2</accession>